<comment type="caution">
    <text evidence="1">The sequence shown here is derived from an EMBL/GenBank/DDBJ whole genome shotgun (WGS) entry which is preliminary data.</text>
</comment>
<reference evidence="1 2" key="1">
    <citation type="submission" date="2021-10" db="EMBL/GenBank/DDBJ databases">
        <title>Anaerobic single-cell dispensing facilitates the cultivation of human gut bacteria.</title>
        <authorList>
            <person name="Afrizal A."/>
        </authorList>
    </citation>
    <scope>NUCLEOTIDE SEQUENCE [LARGE SCALE GENOMIC DNA]</scope>
    <source>
        <strain evidence="1 2">CLA-AA-H224</strain>
    </source>
</reference>
<accession>A0AAE3JBN3</accession>
<evidence type="ECO:0000313" key="1">
    <source>
        <dbReference type="EMBL" id="MCC2220976.1"/>
    </source>
</evidence>
<gene>
    <name evidence="1" type="ORF">LKD48_04850</name>
</gene>
<dbReference type="PANTHER" id="PTHR38733:SF1">
    <property type="entry name" value="TYPE IV METHYL-DIRECTED RESTRICTION ENZYME ECOKMCRBC"/>
    <property type="match status" value="1"/>
</dbReference>
<dbReference type="AlphaFoldDB" id="A0AAE3JBN3"/>
<dbReference type="Proteomes" id="UP001198200">
    <property type="component" value="Unassembled WGS sequence"/>
</dbReference>
<dbReference type="Pfam" id="PF10117">
    <property type="entry name" value="McrBC"/>
    <property type="match status" value="1"/>
</dbReference>
<evidence type="ECO:0000313" key="2">
    <source>
        <dbReference type="Proteomes" id="UP001198200"/>
    </source>
</evidence>
<name>A0AAE3JBN3_9FIRM</name>
<protein>
    <submittedName>
        <fullName evidence="1">McrC family protein</fullName>
    </submittedName>
</protein>
<sequence length="455" mass="52506">MSKTIYQISEYGSFITGRQIEGYTTLPPTIFEQLENFILSSKNVSSTHTFHKFFGTSSDTNALELMGISFRKEIGKIITAKNYIGVITFDDGTAIEILPKIVSNTQKSNQKIKKLVTDMIKSLTNISYKSLQVTDVDIEKMPILDIFIRMFIVEAFCLAKHGLRSNYETIAENRSYFKGKILFPEQQKYNISHKERVFTESDEFTPNCPENRLIKSTLMLLYKQTRSLRNKNDIKTLLAAFSNVPFSTDYASDFSKIGLDYNSKNNVNFKNKSHSRDYSTLLLWCQLFLSGKSFSSFSGSGAAFSLMFPMETLFERYVAVQLKKFLPAEDFSISIQDATHYLFTQPNKKFILRPDIVITRKHDNAIFICDTKWKLLSSQKVNWGISQADMYQMYAYQKKYNAKNITMLYPMTEKVSQKIEHEKEIKFTSDDGVIVRVRFIDLFDIKKSLIGLMDL</sequence>
<keyword evidence="2" id="KW-1185">Reference proteome</keyword>
<dbReference type="InterPro" id="IPR019292">
    <property type="entry name" value="McrC"/>
</dbReference>
<dbReference type="RefSeq" id="WP_308731380.1">
    <property type="nucleotide sequence ID" value="NZ_JAJEQN010000008.1"/>
</dbReference>
<dbReference type="EMBL" id="JAJEQN010000008">
    <property type="protein sequence ID" value="MCC2220976.1"/>
    <property type="molecule type" value="Genomic_DNA"/>
</dbReference>
<proteinExistence type="predicted"/>
<dbReference type="PANTHER" id="PTHR38733">
    <property type="entry name" value="PROTEIN MCRC"/>
    <property type="match status" value="1"/>
</dbReference>
<organism evidence="1 2">
    <name type="scientific">Anthropogastromicrobium aceti</name>
    <dbReference type="NCBI Taxonomy" id="2981768"/>
    <lineage>
        <taxon>Bacteria</taxon>
        <taxon>Bacillati</taxon>
        <taxon>Bacillota</taxon>
        <taxon>Clostridia</taxon>
        <taxon>Lachnospirales</taxon>
        <taxon>Lachnospiraceae</taxon>
        <taxon>Anthropogastromicrobium</taxon>
    </lineage>
</organism>